<feature type="domain" description="Smr" evidence="5">
    <location>
        <begin position="781"/>
        <end position="870"/>
    </location>
</feature>
<feature type="repeat" description="PPR" evidence="3">
    <location>
        <begin position="435"/>
        <end position="469"/>
    </location>
</feature>
<feature type="repeat" description="PPR" evidence="3">
    <location>
        <begin position="540"/>
        <end position="574"/>
    </location>
</feature>
<dbReference type="Gene3D" id="3.30.1370.110">
    <property type="match status" value="1"/>
</dbReference>
<keyword evidence="2" id="KW-0677">Repeat</keyword>
<dbReference type="STRING" id="3818.A0A445DB01"/>
<dbReference type="SUPFAM" id="SSF160443">
    <property type="entry name" value="SMR domain-like"/>
    <property type="match status" value="1"/>
</dbReference>
<feature type="repeat" description="PPR" evidence="3">
    <location>
        <begin position="505"/>
        <end position="539"/>
    </location>
</feature>
<dbReference type="Proteomes" id="UP000289738">
    <property type="component" value="Chromosome A04"/>
</dbReference>
<evidence type="ECO:0000256" key="1">
    <source>
        <dbReference type="ARBA" id="ARBA00007626"/>
    </source>
</evidence>
<dbReference type="EMBL" id="SDMP01000004">
    <property type="protein sequence ID" value="RYR60349.1"/>
    <property type="molecule type" value="Genomic_DNA"/>
</dbReference>
<dbReference type="SUPFAM" id="SSF48452">
    <property type="entry name" value="TPR-like"/>
    <property type="match status" value="1"/>
</dbReference>
<accession>A0A445DB01</accession>
<protein>
    <recommendedName>
        <fullName evidence="5">Smr domain-containing protein</fullName>
    </recommendedName>
</protein>
<comment type="similarity">
    <text evidence="1">Belongs to the PPR family. P subfamily.</text>
</comment>
<dbReference type="OrthoDB" id="185373at2759"/>
<dbReference type="PANTHER" id="PTHR47447">
    <property type="entry name" value="OS03G0856100 PROTEIN"/>
    <property type="match status" value="1"/>
</dbReference>
<evidence type="ECO:0000256" key="2">
    <source>
        <dbReference type="ARBA" id="ARBA00022737"/>
    </source>
</evidence>
<feature type="repeat" description="PPR" evidence="3">
    <location>
        <begin position="330"/>
        <end position="364"/>
    </location>
</feature>
<feature type="repeat" description="PPR" evidence="3">
    <location>
        <begin position="365"/>
        <end position="399"/>
    </location>
</feature>
<feature type="repeat" description="PPR" evidence="3">
    <location>
        <begin position="400"/>
        <end position="434"/>
    </location>
</feature>
<organism evidence="6 7">
    <name type="scientific">Arachis hypogaea</name>
    <name type="common">Peanut</name>
    <dbReference type="NCBI Taxonomy" id="3818"/>
    <lineage>
        <taxon>Eukaryota</taxon>
        <taxon>Viridiplantae</taxon>
        <taxon>Streptophyta</taxon>
        <taxon>Embryophyta</taxon>
        <taxon>Tracheophyta</taxon>
        <taxon>Spermatophyta</taxon>
        <taxon>Magnoliopsida</taxon>
        <taxon>eudicotyledons</taxon>
        <taxon>Gunneridae</taxon>
        <taxon>Pentapetalae</taxon>
        <taxon>rosids</taxon>
        <taxon>fabids</taxon>
        <taxon>Fabales</taxon>
        <taxon>Fabaceae</taxon>
        <taxon>Papilionoideae</taxon>
        <taxon>50 kb inversion clade</taxon>
        <taxon>dalbergioids sensu lato</taxon>
        <taxon>Dalbergieae</taxon>
        <taxon>Pterocarpus clade</taxon>
        <taxon>Arachis</taxon>
    </lineage>
</organism>
<feature type="repeat" description="PPR" evidence="3">
    <location>
        <begin position="470"/>
        <end position="504"/>
    </location>
</feature>
<evidence type="ECO:0000259" key="5">
    <source>
        <dbReference type="PROSITE" id="PS50828"/>
    </source>
</evidence>
<feature type="compositionally biased region" description="Pro residues" evidence="4">
    <location>
        <begin position="1"/>
        <end position="11"/>
    </location>
</feature>
<reference evidence="6 7" key="1">
    <citation type="submission" date="2019-01" db="EMBL/GenBank/DDBJ databases">
        <title>Sequencing of cultivated peanut Arachis hypogaea provides insights into genome evolution and oil improvement.</title>
        <authorList>
            <person name="Chen X."/>
        </authorList>
    </citation>
    <scope>NUCLEOTIDE SEQUENCE [LARGE SCALE GENOMIC DNA]</scope>
    <source>
        <strain evidence="7">cv. Fuhuasheng</strain>
        <tissue evidence="6">Leaves</tissue>
    </source>
</reference>
<dbReference type="PROSITE" id="PS50828">
    <property type="entry name" value="SMR"/>
    <property type="match status" value="1"/>
</dbReference>
<dbReference type="Pfam" id="PF13041">
    <property type="entry name" value="PPR_2"/>
    <property type="match status" value="4"/>
</dbReference>
<dbReference type="InterPro" id="IPR002625">
    <property type="entry name" value="Smr_dom"/>
</dbReference>
<feature type="repeat" description="PPR" evidence="3">
    <location>
        <begin position="294"/>
        <end position="329"/>
    </location>
</feature>
<dbReference type="SMR" id="A0A445DB01"/>
<feature type="repeat" description="PPR" evidence="3">
    <location>
        <begin position="671"/>
        <end position="705"/>
    </location>
</feature>
<dbReference type="AlphaFoldDB" id="A0A445DB01"/>
<dbReference type="Pfam" id="PF01535">
    <property type="entry name" value="PPR"/>
    <property type="match status" value="2"/>
</dbReference>
<evidence type="ECO:0000313" key="7">
    <source>
        <dbReference type="Proteomes" id="UP000289738"/>
    </source>
</evidence>
<dbReference type="InterPro" id="IPR002885">
    <property type="entry name" value="PPR_rpt"/>
</dbReference>
<comment type="caution">
    <text evidence="6">The sequence shown here is derived from an EMBL/GenBank/DDBJ whole genome shotgun (WGS) entry which is preliminary data.</text>
</comment>
<sequence length="902" mass="100350">MASAPPTPPPHCSSVPSRPNVTSNRSTHNHRHSSHHNNHNRHNHQNSRLRRQEQSRWNHNGYGSFANNSPLPYANATGSGSGAGVASASAVAAAVAAAAAGDNAPAAFSSALGMLGGRRSTLGLEFSGRRTTRFAARMRSGRLRYNNNKTKHSLIAEEVQQCLEKSGNDVASVDNVLLSYESKMYDPEDYIYLIRECGNKDLYLQVSKTYDFAMGRKHYNWFYKGKLTSTVISQLGKMKKIEHACRVFDVARSQGFGNTVYSYSSMINAYGHNGRFNDAVRLYRSMRPLGMEPNLITYNALIDAGAKGHVDFSIVAKFVDEMVANGIMPDRITYNSLLSVCVPGGAWEIARDLFAEMRNKGHEQDVYTYNTYLDVLCKGGQLDFARSIFADMSANNVFPNAVTYSILMDGYSKAGQSEEALALYDEMKRLDIPADKVSYNTLIAVYGRLGLFEDALFASEEMEICGYKKDIVTYNALLGGYGKHGMYDEVKRIFTEMKRKHIYPNTLTYSTLINVYTKGGMYMEAMEVYREFKENDLEVDVVFYSQLIDTLCKNGLVESAMVLLDVMTRNGITPNVVTYNSMIDAFGDVSALGFKTSFRANDDQTESSASMLIAASSQNQTGSDKEDRISKMFKQLAVEKAGHGKKDLRTNQDFSILWLLRKMHELEIKPNVVTFSAILNACSRCNSFEDASRLLDELRLFNDQVYGVAHGLLMGSRENIWIHAQAVFDDMKRMDNLTASAFYNALTDMLWNFGQKRGAQLVVLEGRNRNVWTGDWSIECLDLHLMSCGAACAMVHDWLLNIRSIVFEGSELPKLLSILTGWGKHSKVLGDGALKRKIEALLNGIGAPFKIAESNIGRFTSPGYLVAAWLKKSSTLNVLVLHDRITASEPTASGQLYSLQAP</sequence>
<dbReference type="PANTHER" id="PTHR47447:SF29">
    <property type="entry name" value="PPR CONTAINING PLANT PROTEIN"/>
    <property type="match status" value="1"/>
</dbReference>
<evidence type="ECO:0000313" key="6">
    <source>
        <dbReference type="EMBL" id="RYR60349.1"/>
    </source>
</evidence>
<dbReference type="InterPro" id="IPR036063">
    <property type="entry name" value="Smr_dom_sf"/>
</dbReference>
<dbReference type="NCBIfam" id="TIGR00756">
    <property type="entry name" value="PPR"/>
    <property type="match status" value="7"/>
</dbReference>
<dbReference type="SMART" id="SM00463">
    <property type="entry name" value="SMR"/>
    <property type="match status" value="1"/>
</dbReference>
<evidence type="ECO:0000256" key="3">
    <source>
        <dbReference type="PROSITE-ProRule" id="PRU00708"/>
    </source>
</evidence>
<dbReference type="InterPro" id="IPR011990">
    <property type="entry name" value="TPR-like_helical_dom_sf"/>
</dbReference>
<dbReference type="PROSITE" id="PS51375">
    <property type="entry name" value="PPR"/>
    <property type="match status" value="10"/>
</dbReference>
<evidence type="ECO:0000256" key="4">
    <source>
        <dbReference type="SAM" id="MobiDB-lite"/>
    </source>
</evidence>
<keyword evidence="7" id="KW-1185">Reference proteome</keyword>
<dbReference type="Gene3D" id="1.25.40.10">
    <property type="entry name" value="Tetratricopeptide repeat domain"/>
    <property type="match status" value="5"/>
</dbReference>
<name>A0A445DB01_ARAHY</name>
<feature type="compositionally biased region" description="Basic residues" evidence="4">
    <location>
        <begin position="27"/>
        <end position="49"/>
    </location>
</feature>
<gene>
    <name evidence="6" type="ORF">Ahy_A04g017431</name>
</gene>
<feature type="repeat" description="PPR" evidence="3">
    <location>
        <begin position="259"/>
        <end position="293"/>
    </location>
</feature>
<proteinExistence type="inferred from homology"/>
<dbReference type="Gramene" id="arahy.Tifrunner.gnm2.ann2.Ah04g422800.1">
    <property type="protein sequence ID" value="arahy.Tifrunner.gnm2.ann2.Ah04g422800.1-CDS"/>
    <property type="gene ID" value="arahy.Tifrunner.gnm2.ann2.Ah04g422800"/>
</dbReference>
<dbReference type="FunFam" id="1.25.40.10:FF:000980">
    <property type="entry name" value="Pentatricopeptide repeat-containing protein, chloroplastic"/>
    <property type="match status" value="1"/>
</dbReference>
<feature type="region of interest" description="Disordered" evidence="4">
    <location>
        <begin position="1"/>
        <end position="53"/>
    </location>
</feature>
<dbReference type="Pfam" id="PF13812">
    <property type="entry name" value="PPR_3"/>
    <property type="match status" value="1"/>
</dbReference>